<gene>
    <name evidence="3" type="ORF">FRX31_034913</name>
</gene>
<dbReference type="SMART" id="SM00256">
    <property type="entry name" value="FBOX"/>
    <property type="match status" value="1"/>
</dbReference>
<dbReference type="InterPro" id="IPR001810">
    <property type="entry name" value="F-box_dom"/>
</dbReference>
<dbReference type="OrthoDB" id="819388at2759"/>
<dbReference type="InterPro" id="IPR050232">
    <property type="entry name" value="FBL13/AtMIF1-like"/>
</dbReference>
<dbReference type="Gene3D" id="1.20.1280.50">
    <property type="match status" value="1"/>
</dbReference>
<feature type="compositionally biased region" description="Acidic residues" evidence="1">
    <location>
        <begin position="21"/>
        <end position="31"/>
    </location>
</feature>
<dbReference type="Gene3D" id="3.80.10.10">
    <property type="entry name" value="Ribonuclease Inhibitor"/>
    <property type="match status" value="1"/>
</dbReference>
<organism evidence="3 4">
    <name type="scientific">Thalictrum thalictroides</name>
    <name type="common">Rue-anemone</name>
    <name type="synonym">Anemone thalictroides</name>
    <dbReference type="NCBI Taxonomy" id="46969"/>
    <lineage>
        <taxon>Eukaryota</taxon>
        <taxon>Viridiplantae</taxon>
        <taxon>Streptophyta</taxon>
        <taxon>Embryophyta</taxon>
        <taxon>Tracheophyta</taxon>
        <taxon>Spermatophyta</taxon>
        <taxon>Magnoliopsida</taxon>
        <taxon>Ranunculales</taxon>
        <taxon>Ranunculaceae</taxon>
        <taxon>Thalictroideae</taxon>
        <taxon>Thalictrum</taxon>
    </lineage>
</organism>
<feature type="region of interest" description="Disordered" evidence="1">
    <location>
        <begin position="1"/>
        <end position="36"/>
    </location>
</feature>
<dbReference type="Pfam" id="PF00646">
    <property type="entry name" value="F-box"/>
    <property type="match status" value="1"/>
</dbReference>
<dbReference type="PANTHER" id="PTHR31900:SF32">
    <property type="entry name" value="F-BOX_RNI_FBD-LIKE DOMAIN PROTEIN"/>
    <property type="match status" value="1"/>
</dbReference>
<evidence type="ECO:0000313" key="3">
    <source>
        <dbReference type="EMBL" id="KAF5175499.1"/>
    </source>
</evidence>
<dbReference type="SUPFAM" id="SSF81383">
    <property type="entry name" value="F-box domain"/>
    <property type="match status" value="1"/>
</dbReference>
<protein>
    <submittedName>
        <fullName evidence="3">F-box/FBD/LRR-repeat protein</fullName>
    </submittedName>
</protein>
<evidence type="ECO:0000259" key="2">
    <source>
        <dbReference type="PROSITE" id="PS50181"/>
    </source>
</evidence>
<dbReference type="EMBL" id="JABWDY010043972">
    <property type="protein sequence ID" value="KAF5175499.1"/>
    <property type="molecule type" value="Genomic_DNA"/>
</dbReference>
<dbReference type="InterPro" id="IPR055411">
    <property type="entry name" value="LRR_FXL15/At3g58940/PEG3-like"/>
</dbReference>
<sequence>MESSSDSDFSDTSESLSDTSQLEDEDEDDEKYADSSKRLETFHSSNDGIDRISELPDLVLRHILSFLDMKEVIGNTSRISRRWRNLWISLPFLNFDHSMWHTKHRFITFIDKVLLRRDDSTIKKLCFCISCAYCEADRVDDWMILAARKHVEEVHLDIDMKISKVLPDLIFNSDVQVFKLRTSWFKTKMQLPKTVCLAPKLKILEIDGVELPNGLLNEELVLSCLSLEILRIHYCNHKHIRSLHICAPQLKKLVLENRSIGSNGFCKLQISTSNLKSLVLKGSLYEDYSLENLTSLECAKFESSALVDAGIVIKVLEGLHNATALELLGNLKMTFVGCLDILDQRIHPFVNLRFLKIDGWSCSSCIPTIHNLLTSSDCLKTLTLGINQVREAENWRELFQCIYCLKSIEIKGLKCCDDELTFFEFVLKNAVVLEYLTLDFHDCLLLTRKEELAEFNMKIHSLPRASSNVKILPLILT</sequence>
<reference evidence="3 4" key="1">
    <citation type="submission" date="2020-06" db="EMBL/GenBank/DDBJ databases">
        <title>Transcriptomic and genomic resources for Thalictrum thalictroides and T. hernandezii: Facilitating candidate gene discovery in an emerging model plant lineage.</title>
        <authorList>
            <person name="Arias T."/>
            <person name="Riano-Pachon D.M."/>
            <person name="Di Stilio V.S."/>
        </authorList>
    </citation>
    <scope>NUCLEOTIDE SEQUENCE [LARGE SCALE GENOMIC DNA]</scope>
    <source>
        <strain evidence="4">cv. WT478/WT964</strain>
        <tissue evidence="3">Leaves</tissue>
    </source>
</reference>
<comment type="caution">
    <text evidence="3">The sequence shown here is derived from an EMBL/GenBank/DDBJ whole genome shotgun (WGS) entry which is preliminary data.</text>
</comment>
<dbReference type="Proteomes" id="UP000554482">
    <property type="component" value="Unassembled WGS sequence"/>
</dbReference>
<dbReference type="InterPro" id="IPR036047">
    <property type="entry name" value="F-box-like_dom_sf"/>
</dbReference>
<evidence type="ECO:0000313" key="4">
    <source>
        <dbReference type="Proteomes" id="UP000554482"/>
    </source>
</evidence>
<feature type="domain" description="F-box" evidence="2">
    <location>
        <begin position="49"/>
        <end position="103"/>
    </location>
</feature>
<proteinExistence type="predicted"/>
<feature type="compositionally biased region" description="Low complexity" evidence="1">
    <location>
        <begin position="1"/>
        <end position="20"/>
    </location>
</feature>
<dbReference type="InterPro" id="IPR032675">
    <property type="entry name" value="LRR_dom_sf"/>
</dbReference>
<dbReference type="SUPFAM" id="SSF52058">
    <property type="entry name" value="L domain-like"/>
    <property type="match status" value="1"/>
</dbReference>
<dbReference type="Pfam" id="PF24758">
    <property type="entry name" value="LRR_At5g56370"/>
    <property type="match status" value="1"/>
</dbReference>
<dbReference type="AlphaFoldDB" id="A0A7J6USJ6"/>
<name>A0A7J6USJ6_THATH</name>
<evidence type="ECO:0000256" key="1">
    <source>
        <dbReference type="SAM" id="MobiDB-lite"/>
    </source>
</evidence>
<keyword evidence="4" id="KW-1185">Reference proteome</keyword>
<accession>A0A7J6USJ6</accession>
<dbReference type="PANTHER" id="PTHR31900">
    <property type="entry name" value="F-BOX/RNI SUPERFAMILY PROTEIN-RELATED"/>
    <property type="match status" value="1"/>
</dbReference>
<dbReference type="PROSITE" id="PS50181">
    <property type="entry name" value="FBOX"/>
    <property type="match status" value="1"/>
</dbReference>